<dbReference type="InterPro" id="IPR001608">
    <property type="entry name" value="Ala_racemase_N"/>
</dbReference>
<comment type="catalytic activity">
    <reaction evidence="4">
        <text>L-alanine = D-alanine</text>
        <dbReference type="Rhea" id="RHEA:20249"/>
        <dbReference type="ChEBI" id="CHEBI:57416"/>
        <dbReference type="ChEBI" id="CHEBI:57972"/>
        <dbReference type="EC" id="5.1.1.1"/>
    </reaction>
</comment>
<sequence length="403" mass="45266">MGDLAFISEFPEQASWLEIHQAAFVHNIAVYRNAVDSNVLLGCVLKGNAYGHGFIQCLEIIHGYIDIIFVINPIDAFKVRKYEKENELSQKRIVVLGAISADEVVRCARKVIEVVIGDENWLQILHTLKRSEKDTGNAFRPLKAHIHIDTGLGREGFTTDKIAEKIGFLTKCTDLIHIQGVMSHFSNTEDVTEQAYAYEQLTAFDKAFAQIEKKLALPYPLERHIAQSAASFVLPKSRYEIMRVGIALYGLWPSIETKLSARVVLQELPKLIPVLTWKCMSQSIKQISEGSFIGYGCTYRADRNLRVALLPVGYYDGYPRLLSNKGYVLVNETRCRILGRVMMNHIIVDVTEATSDETSVVATLIGSNGKESISAENLADWSQTINYEIVTRIGSHLKRMVVD</sequence>
<dbReference type="SUPFAM" id="SSF50621">
    <property type="entry name" value="Alanine racemase C-terminal domain-like"/>
    <property type="match status" value="1"/>
</dbReference>
<feature type="domain" description="Alanine racemase C-terminal" evidence="7">
    <location>
        <begin position="274"/>
        <end position="402"/>
    </location>
</feature>
<evidence type="ECO:0000256" key="6">
    <source>
        <dbReference type="PIRSR" id="PIRSR600821-52"/>
    </source>
</evidence>
<name>A0A4P2VLV1_FLUSA</name>
<dbReference type="AlphaFoldDB" id="A0A4P2VLV1"/>
<dbReference type="PANTHER" id="PTHR30511">
    <property type="entry name" value="ALANINE RACEMASE"/>
    <property type="match status" value="1"/>
</dbReference>
<proteinExistence type="inferred from homology"/>
<keyword evidence="9" id="KW-1185">Reference proteome</keyword>
<dbReference type="RefSeq" id="WP_130606826.1">
    <property type="nucleotide sequence ID" value="NZ_AP019368.1"/>
</dbReference>
<gene>
    <name evidence="8" type="primary">alr</name>
    <name evidence="8" type="ORF">JCM31447_316700</name>
</gene>
<dbReference type="Gene3D" id="2.40.37.10">
    <property type="entry name" value="Lyase, Ornithine Decarboxylase, Chain A, domain 1"/>
    <property type="match status" value="1"/>
</dbReference>
<dbReference type="GO" id="GO:0030632">
    <property type="term" value="P:D-alanine biosynthetic process"/>
    <property type="evidence" value="ECO:0007669"/>
    <property type="project" value="UniProtKB-UniRule"/>
</dbReference>
<dbReference type="SMART" id="SM01005">
    <property type="entry name" value="Ala_racemase_C"/>
    <property type="match status" value="1"/>
</dbReference>
<protein>
    <recommendedName>
        <fullName evidence="4">Alanine racemase</fullName>
        <ecNumber evidence="4">5.1.1.1</ecNumber>
    </recommendedName>
</protein>
<dbReference type="KEGG" id="sbf:JCM31447_316700"/>
<dbReference type="InterPro" id="IPR000821">
    <property type="entry name" value="Ala_racemase"/>
</dbReference>
<dbReference type="EMBL" id="AP019368">
    <property type="protein sequence ID" value="BBH52379.1"/>
    <property type="molecule type" value="Genomic_DNA"/>
</dbReference>
<evidence type="ECO:0000313" key="9">
    <source>
        <dbReference type="Proteomes" id="UP000291236"/>
    </source>
</evidence>
<feature type="binding site" evidence="4 6">
    <location>
        <position position="154"/>
    </location>
    <ligand>
        <name>substrate</name>
    </ligand>
</feature>
<reference evidence="8 9" key="1">
    <citation type="submission" date="2018-12" db="EMBL/GenBank/DDBJ databases">
        <title>Rubrispira sanarue gen. nov., sp., nov., a member of the order Silvanigrellales, isolated from a brackish lake in Hamamatsu Japan.</title>
        <authorList>
            <person name="Maejima Y."/>
            <person name="Iino T."/>
            <person name="Muraguchi Y."/>
            <person name="Fukuda K."/>
            <person name="Nojiri H."/>
            <person name="Ohkuma M."/>
            <person name="Moriuchi R."/>
            <person name="Dohra H."/>
            <person name="Kimbara K."/>
            <person name="Shintani M."/>
        </authorList>
    </citation>
    <scope>NUCLEOTIDE SEQUENCE [LARGE SCALE GENOMIC DNA]</scope>
    <source>
        <strain evidence="8 9">RF1110005</strain>
    </source>
</reference>
<evidence type="ECO:0000259" key="7">
    <source>
        <dbReference type="SMART" id="SM01005"/>
    </source>
</evidence>
<dbReference type="UniPathway" id="UPA00042">
    <property type="reaction ID" value="UER00497"/>
</dbReference>
<dbReference type="CDD" id="cd00430">
    <property type="entry name" value="PLPDE_III_AR"/>
    <property type="match status" value="1"/>
</dbReference>
<evidence type="ECO:0000313" key="8">
    <source>
        <dbReference type="EMBL" id="BBH52379.1"/>
    </source>
</evidence>
<comment type="pathway">
    <text evidence="4">Amino-acid biosynthesis; D-alanine biosynthesis; D-alanine from L-alanine: step 1/1.</text>
</comment>
<evidence type="ECO:0000256" key="4">
    <source>
        <dbReference type="HAMAP-Rule" id="MF_01201"/>
    </source>
</evidence>
<comment type="similarity">
    <text evidence="4">Belongs to the alanine racemase family.</text>
</comment>
<dbReference type="NCBIfam" id="TIGR00492">
    <property type="entry name" value="alr"/>
    <property type="match status" value="1"/>
</dbReference>
<dbReference type="InterPro" id="IPR011079">
    <property type="entry name" value="Ala_racemase_C"/>
</dbReference>
<feature type="active site" description="Proton acceptor; specific for D-alanine" evidence="4">
    <location>
        <position position="46"/>
    </location>
</feature>
<dbReference type="GO" id="GO:0008784">
    <property type="term" value="F:alanine racemase activity"/>
    <property type="evidence" value="ECO:0007669"/>
    <property type="project" value="UniProtKB-UniRule"/>
</dbReference>
<dbReference type="PANTHER" id="PTHR30511:SF0">
    <property type="entry name" value="ALANINE RACEMASE, CATABOLIC-RELATED"/>
    <property type="match status" value="1"/>
</dbReference>
<dbReference type="InterPro" id="IPR009006">
    <property type="entry name" value="Ala_racemase/Decarboxylase_C"/>
</dbReference>
<dbReference type="EC" id="5.1.1.1" evidence="4"/>
<dbReference type="PROSITE" id="PS00395">
    <property type="entry name" value="ALANINE_RACEMASE"/>
    <property type="match status" value="1"/>
</dbReference>
<evidence type="ECO:0000256" key="1">
    <source>
        <dbReference type="ARBA" id="ARBA00001933"/>
    </source>
</evidence>
<feature type="binding site" evidence="4 6">
    <location>
        <position position="343"/>
    </location>
    <ligand>
        <name>substrate</name>
    </ligand>
</feature>
<dbReference type="Pfam" id="PF01168">
    <property type="entry name" value="Ala_racemase_N"/>
    <property type="match status" value="1"/>
</dbReference>
<dbReference type="OrthoDB" id="5297419at2"/>
<feature type="active site" description="Proton acceptor; specific for L-alanine" evidence="4">
    <location>
        <position position="295"/>
    </location>
</feature>
<dbReference type="GO" id="GO:0030170">
    <property type="term" value="F:pyridoxal phosphate binding"/>
    <property type="evidence" value="ECO:0007669"/>
    <property type="project" value="UniProtKB-UniRule"/>
</dbReference>
<evidence type="ECO:0000256" key="5">
    <source>
        <dbReference type="PIRSR" id="PIRSR600821-50"/>
    </source>
</evidence>
<comment type="function">
    <text evidence="4">Catalyzes the interconversion of L-alanine and D-alanine. May also act on other amino acids.</text>
</comment>
<dbReference type="Pfam" id="PF00842">
    <property type="entry name" value="Ala_racemase_C"/>
    <property type="match status" value="1"/>
</dbReference>
<dbReference type="HAMAP" id="MF_01201">
    <property type="entry name" value="Ala_racemase"/>
    <property type="match status" value="1"/>
</dbReference>
<evidence type="ECO:0000256" key="2">
    <source>
        <dbReference type="ARBA" id="ARBA00022898"/>
    </source>
</evidence>
<feature type="modified residue" description="N6-(pyridoxal phosphate)lysine" evidence="4 5">
    <location>
        <position position="46"/>
    </location>
</feature>
<dbReference type="Proteomes" id="UP000291236">
    <property type="component" value="Chromosome"/>
</dbReference>
<accession>A0A4P2VLV1</accession>
<evidence type="ECO:0000256" key="3">
    <source>
        <dbReference type="ARBA" id="ARBA00023235"/>
    </source>
</evidence>
<comment type="cofactor">
    <cofactor evidence="1 4 5">
        <name>pyridoxal 5'-phosphate</name>
        <dbReference type="ChEBI" id="CHEBI:597326"/>
    </cofactor>
</comment>
<dbReference type="InterPro" id="IPR029066">
    <property type="entry name" value="PLP-binding_barrel"/>
</dbReference>
<dbReference type="PRINTS" id="PR00992">
    <property type="entry name" value="ALARACEMASE"/>
</dbReference>
<keyword evidence="3 4" id="KW-0413">Isomerase</keyword>
<keyword evidence="2 4" id="KW-0663">Pyridoxal phosphate</keyword>
<organism evidence="8 9">
    <name type="scientific">Fluviispira sanaruensis</name>
    <dbReference type="NCBI Taxonomy" id="2493639"/>
    <lineage>
        <taxon>Bacteria</taxon>
        <taxon>Pseudomonadati</taxon>
        <taxon>Bdellovibrionota</taxon>
        <taxon>Oligoflexia</taxon>
        <taxon>Silvanigrellales</taxon>
        <taxon>Silvanigrellaceae</taxon>
        <taxon>Fluviispira</taxon>
    </lineage>
</organism>
<dbReference type="Gene3D" id="3.20.20.10">
    <property type="entry name" value="Alanine racemase"/>
    <property type="match status" value="1"/>
</dbReference>
<dbReference type="SUPFAM" id="SSF51419">
    <property type="entry name" value="PLP-binding barrel"/>
    <property type="match status" value="1"/>
</dbReference>
<dbReference type="InterPro" id="IPR020622">
    <property type="entry name" value="Ala_racemase_pyridoxalP-BS"/>
</dbReference>
<dbReference type="GO" id="GO:0005829">
    <property type="term" value="C:cytosol"/>
    <property type="evidence" value="ECO:0007669"/>
    <property type="project" value="TreeGrafter"/>
</dbReference>